<dbReference type="EMBL" id="JAACNO010003074">
    <property type="protein sequence ID" value="KAF4128702.1"/>
    <property type="molecule type" value="Genomic_DNA"/>
</dbReference>
<comment type="caution">
    <text evidence="2">The sequence shown here is derived from an EMBL/GenBank/DDBJ whole genome shotgun (WGS) entry which is preliminary data.</text>
</comment>
<reference evidence="2" key="1">
    <citation type="submission" date="2020-04" db="EMBL/GenBank/DDBJ databases">
        <title>Hybrid Assembly of Korean Phytophthora infestans isolates.</title>
        <authorList>
            <person name="Prokchorchik M."/>
            <person name="Lee Y."/>
            <person name="Seo J."/>
            <person name="Cho J.-H."/>
            <person name="Park Y.-E."/>
            <person name="Jang D.-C."/>
            <person name="Im J.-S."/>
            <person name="Choi J.-G."/>
            <person name="Park H.-J."/>
            <person name="Lee G.-B."/>
            <person name="Lee Y.-G."/>
            <person name="Hong S.-Y."/>
            <person name="Cho K."/>
            <person name="Sohn K.H."/>
        </authorList>
    </citation>
    <scope>NUCLEOTIDE SEQUENCE</scope>
    <source>
        <strain evidence="2">KR_1_A1</strain>
        <strain evidence="3">KR_2_A2</strain>
    </source>
</reference>
<proteinExistence type="predicted"/>
<evidence type="ECO:0000256" key="1">
    <source>
        <dbReference type="SAM" id="MobiDB-lite"/>
    </source>
</evidence>
<feature type="region of interest" description="Disordered" evidence="1">
    <location>
        <begin position="38"/>
        <end position="60"/>
    </location>
</feature>
<dbReference type="EMBL" id="WSZM01000264">
    <property type="protein sequence ID" value="KAF4036735.1"/>
    <property type="molecule type" value="Genomic_DNA"/>
</dbReference>
<dbReference type="Proteomes" id="UP000704712">
    <property type="component" value="Unassembled WGS sequence"/>
</dbReference>
<keyword evidence="4" id="KW-1185">Reference proteome</keyword>
<evidence type="ECO:0000313" key="3">
    <source>
        <dbReference type="EMBL" id="KAF4128702.1"/>
    </source>
</evidence>
<accession>A0A833T0H0</accession>
<gene>
    <name evidence="2" type="ORF">GN244_ATG11449</name>
    <name evidence="3" type="ORF">GN958_ATG22124</name>
</gene>
<dbReference type="AlphaFoldDB" id="A0A833T0H0"/>
<evidence type="ECO:0000313" key="4">
    <source>
        <dbReference type="Proteomes" id="UP000602510"/>
    </source>
</evidence>
<organism evidence="2 4">
    <name type="scientific">Phytophthora infestans</name>
    <name type="common">Potato late blight agent</name>
    <name type="synonym">Botrytis infestans</name>
    <dbReference type="NCBI Taxonomy" id="4787"/>
    <lineage>
        <taxon>Eukaryota</taxon>
        <taxon>Sar</taxon>
        <taxon>Stramenopiles</taxon>
        <taxon>Oomycota</taxon>
        <taxon>Peronosporomycetes</taxon>
        <taxon>Peronosporales</taxon>
        <taxon>Peronosporaceae</taxon>
        <taxon>Phytophthora</taxon>
    </lineage>
</organism>
<evidence type="ECO:0000313" key="2">
    <source>
        <dbReference type="EMBL" id="KAF4036735.1"/>
    </source>
</evidence>
<name>A0A833T0H0_PHYIN</name>
<dbReference type="Proteomes" id="UP000602510">
    <property type="component" value="Unassembled WGS sequence"/>
</dbReference>
<sequence length="268" mass="30900">MKANGSLGSKDWDSITPSASYNSCNYIRKLEGGKDYALRSSRGQGTGDFRRRGNSEGPTSRVYSLATPLVAKPPPKPQKNTKLVSEKCVVMAKRTQEMLFDAHELDDEMQDMTLWAHAHVVPLKWRRQVLTHLEPIYCQMTFCREELVRGWKLLHPPFYQPNIDSFDRRLQFFERSVQLLTSAIEECKTMLLRAEALAACRYIQLWTRKLLAKRGFYTKVIKLSYHHRGIVSGMFDSITGTSKLTAHRTDQSITLEYPRSDKNWDSFS</sequence>
<protein>
    <submittedName>
        <fullName evidence="2">Uncharacterized protein</fullName>
    </submittedName>
</protein>